<feature type="compositionally biased region" description="Gly residues" evidence="4">
    <location>
        <begin position="51"/>
        <end position="62"/>
    </location>
</feature>
<dbReference type="InterPro" id="IPR002957">
    <property type="entry name" value="Keratin_I"/>
</dbReference>
<gene>
    <name evidence="6" type="primary">LOC109683002</name>
</gene>
<evidence type="ECO:0000259" key="5">
    <source>
        <dbReference type="PROSITE" id="PS51842"/>
    </source>
</evidence>
<dbReference type="PANTHER" id="PTHR23239:SF96">
    <property type="entry name" value="KERATIN, TYPE I CYTOSKELETAL 9"/>
    <property type="match status" value="1"/>
</dbReference>
<dbReference type="RefSeq" id="XP_020014213.1">
    <property type="nucleotide sequence ID" value="XM_020158624.1"/>
</dbReference>
<organism evidence="6">
    <name type="scientific">Castor canadensis</name>
    <name type="common">American beaver</name>
    <dbReference type="NCBI Taxonomy" id="51338"/>
    <lineage>
        <taxon>Eukaryota</taxon>
        <taxon>Metazoa</taxon>
        <taxon>Chordata</taxon>
        <taxon>Craniata</taxon>
        <taxon>Vertebrata</taxon>
        <taxon>Euteleostomi</taxon>
        <taxon>Mammalia</taxon>
        <taxon>Eutheria</taxon>
        <taxon>Euarchontoglires</taxon>
        <taxon>Glires</taxon>
        <taxon>Rodentia</taxon>
        <taxon>Castorimorpha</taxon>
        <taxon>Castoridae</taxon>
        <taxon>Castor</taxon>
    </lineage>
</organism>
<dbReference type="PROSITE" id="PS51842">
    <property type="entry name" value="IF_ROD_2"/>
    <property type="match status" value="1"/>
</dbReference>
<dbReference type="Gene3D" id="1.20.5.1160">
    <property type="entry name" value="Vasodilator-stimulated phosphoprotein"/>
    <property type="match status" value="1"/>
</dbReference>
<reference evidence="6" key="1">
    <citation type="submission" date="2025-08" db="UniProtKB">
        <authorList>
            <consortium name="RefSeq"/>
        </authorList>
    </citation>
    <scope>IDENTIFICATION</scope>
    <source>
        <tissue evidence="6">Leukocyte</tissue>
    </source>
</reference>
<sequence>MSCRQFSSSLWSRSSCGGGGGSGGSMRSSFSCFSSRAGGEGGRFSSSSSYGPGGSRTCGREGGSSFGSSYGGGAGGGFSAGSSGSRFGGGSRGFGGGAGGGFCGTRGSGGSYGRSGGFGGGYGGSGGFGGGYGGGSDGGILNTDEKVTMQNLNSRLATYLDKVQTLEAANTSLEKQIQEWYDTKGPRIFQKNYSPYYDTIDDLKNQIMDLTRHGNKTLLDIDNTRMTMDNFRVKFEMEQTLLQGVDADINGLQKVLDALNMENSDLEIQYDALNEELKALKRNHQEEMNQLTGQNDGDVSVEINVAPSKDLTQILNDMRQEYEQIIAKNHKDIEQQYESQVSR</sequence>
<evidence type="ECO:0000256" key="4">
    <source>
        <dbReference type="SAM" id="MobiDB-lite"/>
    </source>
</evidence>
<evidence type="ECO:0000256" key="3">
    <source>
        <dbReference type="SAM" id="Coils"/>
    </source>
</evidence>
<dbReference type="PANTHER" id="PTHR23239">
    <property type="entry name" value="INTERMEDIATE FILAMENT"/>
    <property type="match status" value="1"/>
</dbReference>
<feature type="compositionally biased region" description="Low complexity" evidence="4">
    <location>
        <begin position="1"/>
        <end position="15"/>
    </location>
</feature>
<feature type="region of interest" description="Disordered" evidence="4">
    <location>
        <begin position="1"/>
        <end position="22"/>
    </location>
</feature>
<feature type="domain" description="IF rod" evidence="5">
    <location>
        <begin position="145"/>
        <end position="343"/>
    </location>
</feature>
<dbReference type="SMART" id="SM01391">
    <property type="entry name" value="Filament"/>
    <property type="match status" value="1"/>
</dbReference>
<dbReference type="KEGG" id="ccan:109683002"/>
<feature type="non-terminal residue" evidence="6">
    <location>
        <position position="343"/>
    </location>
</feature>
<dbReference type="InterPro" id="IPR039008">
    <property type="entry name" value="IF_rod_dom"/>
</dbReference>
<dbReference type="OrthoDB" id="2441647at2759"/>
<dbReference type="PRINTS" id="PR01248">
    <property type="entry name" value="TYPE1KERATIN"/>
</dbReference>
<evidence type="ECO:0000256" key="2">
    <source>
        <dbReference type="ARBA" id="ARBA00023054"/>
    </source>
</evidence>
<dbReference type="SUPFAM" id="SSF64593">
    <property type="entry name" value="Intermediate filament protein, coiled coil region"/>
    <property type="match status" value="1"/>
</dbReference>
<feature type="coiled-coil region" evidence="3">
    <location>
        <begin position="149"/>
        <end position="183"/>
    </location>
</feature>
<feature type="compositionally biased region" description="Low complexity" evidence="4">
    <location>
        <begin position="40"/>
        <end position="50"/>
    </location>
</feature>
<proteinExistence type="predicted"/>
<evidence type="ECO:0000256" key="1">
    <source>
        <dbReference type="ARBA" id="ARBA00022754"/>
    </source>
</evidence>
<dbReference type="Gene3D" id="1.20.5.500">
    <property type="entry name" value="Single helix bin"/>
    <property type="match status" value="1"/>
</dbReference>
<dbReference type="CTD" id="3857"/>
<dbReference type="GO" id="GO:0005198">
    <property type="term" value="F:structural molecule activity"/>
    <property type="evidence" value="ECO:0007669"/>
    <property type="project" value="InterPro"/>
</dbReference>
<keyword evidence="2 3" id="KW-0175">Coiled coil</keyword>
<feature type="coiled-coil region" evidence="3">
    <location>
        <begin position="249"/>
        <end position="328"/>
    </location>
</feature>
<dbReference type="AlphaFoldDB" id="A0A8B7U361"/>
<evidence type="ECO:0000313" key="6">
    <source>
        <dbReference type="RefSeq" id="XP_020014213.1"/>
    </source>
</evidence>
<dbReference type="Pfam" id="PF00038">
    <property type="entry name" value="Filament"/>
    <property type="match status" value="1"/>
</dbReference>
<dbReference type="GO" id="GO:0045109">
    <property type="term" value="P:intermediate filament organization"/>
    <property type="evidence" value="ECO:0007669"/>
    <property type="project" value="TreeGrafter"/>
</dbReference>
<accession>A0A8B7U361</accession>
<protein>
    <submittedName>
        <fullName evidence="6">LOW QUALITY PROTEIN: keratin, type I cytoskeletal 9-like</fullName>
    </submittedName>
</protein>
<keyword evidence="1" id="KW-0403">Intermediate filament</keyword>
<name>A0A8B7U361_CASCN</name>
<dbReference type="GO" id="GO:0030855">
    <property type="term" value="P:epithelial cell differentiation"/>
    <property type="evidence" value="ECO:0007669"/>
    <property type="project" value="TreeGrafter"/>
</dbReference>
<feature type="region of interest" description="Disordered" evidence="4">
    <location>
        <begin position="40"/>
        <end position="62"/>
    </location>
</feature>
<dbReference type="GO" id="GO:0005882">
    <property type="term" value="C:intermediate filament"/>
    <property type="evidence" value="ECO:0007669"/>
    <property type="project" value="UniProtKB-KW"/>
</dbReference>